<dbReference type="AlphaFoldDB" id="A0A5N4AH29"/>
<dbReference type="InterPro" id="IPR002035">
    <property type="entry name" value="VWF_A"/>
</dbReference>
<dbReference type="InterPro" id="IPR036465">
    <property type="entry name" value="vWFA_dom_sf"/>
</dbReference>
<dbReference type="SUPFAM" id="SSF53300">
    <property type="entry name" value="vWA-like"/>
    <property type="match status" value="1"/>
</dbReference>
<keyword evidence="7" id="KW-1185">Reference proteome</keyword>
<dbReference type="SMART" id="SM00609">
    <property type="entry name" value="VIT"/>
    <property type="match status" value="1"/>
</dbReference>
<evidence type="ECO:0000259" key="5">
    <source>
        <dbReference type="PROSITE" id="PS51468"/>
    </source>
</evidence>
<proteinExistence type="predicted"/>
<feature type="signal peptide" evidence="3">
    <location>
        <begin position="1"/>
        <end position="19"/>
    </location>
</feature>
<dbReference type="SMART" id="SM00680">
    <property type="entry name" value="CLIP"/>
    <property type="match status" value="1"/>
</dbReference>
<evidence type="ECO:0000259" key="4">
    <source>
        <dbReference type="PROSITE" id="PS50234"/>
    </source>
</evidence>
<protein>
    <recommendedName>
        <fullName evidence="8">Inter-alpha-trypsin inhibitor heavy chain H4-like</fullName>
    </recommendedName>
</protein>
<sequence>MILKFQLLVFGVTIVPILSIASDHDSAMVISTTTSQPRQDGKESEDVYPLPTVPQIYEVRIRSNISNRFAHTVVVSKMKNYARTAKEVRFSMLLPESAFISGFIMEVGGVNYTATVKEKKEAQSIYNKAVASGDAAAHVAVSARDSSRFTVSANVKPEEKAAFYLTYEEFLVRRNDHYEQIINIHPGQPVKNLLVEVVISESRKITHLKAPPLRSGNEIGSDKLELDPRADISIVNDTAATVTFNPNVERQKALAHIFGTKVENGLVGQFVVQYDVERDPQGGEVLVQDGYFVHYFAPTDLQPLPKQVIFILDTSGSMRGQKIQQLKEAMYKILDQLHERDLFNLVEFNSNARVVDLDNEANSVWYPRREVHSTETHPAQNAPDLQNVAFPRAYFVNDSNIEAAKKAVSKLLIDGSTVTCSAIKVGLRLAEVERTNPQDSVERQPIIIFLTDGRPTDPASTNVITQVTEYNSDLKHSVIFALGFGGDVDMEFLQKLAQKNSGYAKPIYVAADTSLQLQDFYRQISSPLLANVSFRYEPSVTSLTRTEFPIHFGGSELVVAGFCGDALPSVTIDGIGVRGRTTLKPTVTRTISNMERLWAYLNIKQLLENKDVSENETSVLKEKALDLALKYSFVTPVSSLVVVKPNDTSAVDMEQVKQKEYGTRPLYSPMRGRARSKARTHSVLTQQSELNRLLSILPWLRGLLSGESVKLPQGTYKLGINETIIDIITCPKTPLNEEGYCRLLKSCPGVDVLLKSSSDFYDHFCVLKNEFAGVCCPRN</sequence>
<evidence type="ECO:0000313" key="7">
    <source>
        <dbReference type="Proteomes" id="UP000327044"/>
    </source>
</evidence>
<dbReference type="PROSITE" id="PS50234">
    <property type="entry name" value="VWFA"/>
    <property type="match status" value="1"/>
</dbReference>
<name>A0A5N4AH29_PHOPY</name>
<comment type="caution">
    <text evidence="6">The sequence shown here is derived from an EMBL/GenBank/DDBJ whole genome shotgun (WGS) entry which is preliminary data.</text>
</comment>
<dbReference type="InParanoid" id="A0A5N4AH29"/>
<dbReference type="OrthoDB" id="299997at2759"/>
<dbReference type="InterPro" id="IPR050934">
    <property type="entry name" value="ITIH"/>
</dbReference>
<dbReference type="Gene3D" id="3.40.50.410">
    <property type="entry name" value="von Willebrand factor, type A domain"/>
    <property type="match status" value="1"/>
</dbReference>
<dbReference type="Proteomes" id="UP000327044">
    <property type="component" value="Unassembled WGS sequence"/>
</dbReference>
<feature type="domain" description="VWFA" evidence="4">
    <location>
        <begin position="307"/>
        <end position="524"/>
    </location>
</feature>
<dbReference type="EMBL" id="VVIM01000007">
    <property type="protein sequence ID" value="KAB0796599.1"/>
    <property type="molecule type" value="Genomic_DNA"/>
</dbReference>
<dbReference type="InterPro" id="IPR013694">
    <property type="entry name" value="VIT"/>
</dbReference>
<keyword evidence="2" id="KW-1015">Disulfide bond</keyword>
<dbReference type="SMART" id="SM00327">
    <property type="entry name" value="VWA"/>
    <property type="match status" value="1"/>
</dbReference>
<dbReference type="Pfam" id="PF00092">
    <property type="entry name" value="VWA"/>
    <property type="match status" value="2"/>
</dbReference>
<feature type="chain" id="PRO_5024400589" description="Inter-alpha-trypsin inhibitor heavy chain H4-like" evidence="3">
    <location>
        <begin position="20"/>
        <end position="779"/>
    </location>
</feature>
<accession>A0A5N4AH29</accession>
<dbReference type="InterPro" id="IPR022700">
    <property type="entry name" value="CLIP"/>
</dbReference>
<evidence type="ECO:0000256" key="3">
    <source>
        <dbReference type="SAM" id="SignalP"/>
    </source>
</evidence>
<evidence type="ECO:0008006" key="8">
    <source>
        <dbReference type="Google" id="ProtNLM"/>
    </source>
</evidence>
<feature type="domain" description="VIT" evidence="5">
    <location>
        <begin position="40"/>
        <end position="169"/>
    </location>
</feature>
<reference evidence="6 7" key="1">
    <citation type="journal article" date="2018" name="Elife">
        <title>Firefly genomes illuminate parallel origins of bioluminescence in beetles.</title>
        <authorList>
            <person name="Fallon T.R."/>
            <person name="Lower S.E."/>
            <person name="Chang C.H."/>
            <person name="Bessho-Uehara M."/>
            <person name="Martin G.J."/>
            <person name="Bewick A.J."/>
            <person name="Behringer M."/>
            <person name="Debat H.J."/>
            <person name="Wong I."/>
            <person name="Day J.C."/>
            <person name="Suvorov A."/>
            <person name="Silva C.J."/>
            <person name="Stanger-Hall K.F."/>
            <person name="Hall D.W."/>
            <person name="Schmitz R.J."/>
            <person name="Nelson D.R."/>
            <person name="Lewis S.M."/>
            <person name="Shigenobu S."/>
            <person name="Bybee S.M."/>
            <person name="Larracuente A.M."/>
            <person name="Oba Y."/>
            <person name="Weng J.K."/>
        </authorList>
    </citation>
    <scope>NUCLEOTIDE SEQUENCE [LARGE SCALE GENOMIC DNA]</scope>
    <source>
        <strain evidence="6">1611_PpyrPB1</strain>
        <tissue evidence="6">Whole body</tissue>
    </source>
</reference>
<gene>
    <name evidence="6" type="ORF">PPYR_10660</name>
</gene>
<organism evidence="6 7">
    <name type="scientific">Photinus pyralis</name>
    <name type="common">Common eastern firefly</name>
    <name type="synonym">Lampyris pyralis</name>
    <dbReference type="NCBI Taxonomy" id="7054"/>
    <lineage>
        <taxon>Eukaryota</taxon>
        <taxon>Metazoa</taxon>
        <taxon>Ecdysozoa</taxon>
        <taxon>Arthropoda</taxon>
        <taxon>Hexapoda</taxon>
        <taxon>Insecta</taxon>
        <taxon>Pterygota</taxon>
        <taxon>Neoptera</taxon>
        <taxon>Endopterygota</taxon>
        <taxon>Coleoptera</taxon>
        <taxon>Polyphaga</taxon>
        <taxon>Elateriformia</taxon>
        <taxon>Elateroidea</taxon>
        <taxon>Lampyridae</taxon>
        <taxon>Lampyrinae</taxon>
        <taxon>Photinus</taxon>
    </lineage>
</organism>
<dbReference type="PANTHER" id="PTHR10338:SF108">
    <property type="entry name" value="INTER-ALPHA-TRYPSIN INHIBITOR HEAVY CHAIN H4-LIKE PROTEIN"/>
    <property type="match status" value="1"/>
</dbReference>
<dbReference type="GO" id="GO:0032991">
    <property type="term" value="C:protein-containing complex"/>
    <property type="evidence" value="ECO:0007669"/>
    <property type="project" value="UniProtKB-ARBA"/>
</dbReference>
<evidence type="ECO:0000256" key="1">
    <source>
        <dbReference type="ARBA" id="ARBA00022729"/>
    </source>
</evidence>
<dbReference type="Pfam" id="PF08487">
    <property type="entry name" value="VIT"/>
    <property type="match status" value="1"/>
</dbReference>
<dbReference type="PANTHER" id="PTHR10338">
    <property type="entry name" value="INTER-ALPHA-TRYPSIN INHIBITOR HEAVY CHAIN FAMILY MEMBER"/>
    <property type="match status" value="1"/>
</dbReference>
<evidence type="ECO:0000313" key="6">
    <source>
        <dbReference type="EMBL" id="KAB0796599.1"/>
    </source>
</evidence>
<keyword evidence="1 3" id="KW-0732">Signal</keyword>
<evidence type="ECO:0000256" key="2">
    <source>
        <dbReference type="ARBA" id="ARBA00023157"/>
    </source>
</evidence>
<dbReference type="PROSITE" id="PS51468">
    <property type="entry name" value="VIT"/>
    <property type="match status" value="1"/>
</dbReference>